<dbReference type="Proteomes" id="UP000622547">
    <property type="component" value="Unassembled WGS sequence"/>
</dbReference>
<name>A0A8J3U2R9_9ACTN</name>
<feature type="region of interest" description="Disordered" evidence="1">
    <location>
        <begin position="1"/>
        <end position="65"/>
    </location>
</feature>
<dbReference type="EMBL" id="BOOP01000008">
    <property type="protein sequence ID" value="GII37151.1"/>
    <property type="molecule type" value="Genomic_DNA"/>
</dbReference>
<gene>
    <name evidence="2" type="ORF">Pph01_21540</name>
</gene>
<accession>A0A8J3U2R9</accession>
<proteinExistence type="predicted"/>
<dbReference type="AlphaFoldDB" id="A0A8J3U2R9"/>
<evidence type="ECO:0000313" key="2">
    <source>
        <dbReference type="EMBL" id="GII37151.1"/>
    </source>
</evidence>
<comment type="caution">
    <text evidence="2">The sequence shown here is derived from an EMBL/GenBank/DDBJ whole genome shotgun (WGS) entry which is preliminary data.</text>
</comment>
<evidence type="ECO:0000256" key="1">
    <source>
        <dbReference type="SAM" id="MobiDB-lite"/>
    </source>
</evidence>
<reference evidence="2 3" key="1">
    <citation type="submission" date="2021-01" db="EMBL/GenBank/DDBJ databases">
        <title>Whole genome shotgun sequence of Planotetraspora phitsanulokensis NBRC 104273.</title>
        <authorList>
            <person name="Komaki H."/>
            <person name="Tamura T."/>
        </authorList>
    </citation>
    <scope>NUCLEOTIDE SEQUENCE [LARGE SCALE GENOMIC DNA]</scope>
    <source>
        <strain evidence="2 3">NBRC 104273</strain>
    </source>
</reference>
<keyword evidence="3" id="KW-1185">Reference proteome</keyword>
<feature type="compositionally biased region" description="Basic and acidic residues" evidence="1">
    <location>
        <begin position="27"/>
        <end position="54"/>
    </location>
</feature>
<feature type="compositionally biased region" description="Basic and acidic residues" evidence="1">
    <location>
        <begin position="1"/>
        <end position="16"/>
    </location>
</feature>
<evidence type="ECO:0000313" key="3">
    <source>
        <dbReference type="Proteomes" id="UP000622547"/>
    </source>
</evidence>
<organism evidence="2 3">
    <name type="scientific">Planotetraspora phitsanulokensis</name>
    <dbReference type="NCBI Taxonomy" id="575192"/>
    <lineage>
        <taxon>Bacteria</taxon>
        <taxon>Bacillati</taxon>
        <taxon>Actinomycetota</taxon>
        <taxon>Actinomycetes</taxon>
        <taxon>Streptosporangiales</taxon>
        <taxon>Streptosporangiaceae</taxon>
        <taxon>Planotetraspora</taxon>
    </lineage>
</organism>
<protein>
    <submittedName>
        <fullName evidence="2">Uncharacterized protein</fullName>
    </submittedName>
</protein>
<sequence length="65" mass="7162">MDRHGNGNENKARSDRVTPPGAGQEDTVIKHGERAGRREVALRARYEATRDETAGRGARQSRSMA</sequence>